<evidence type="ECO:0000313" key="3">
    <source>
        <dbReference type="Proteomes" id="UP000830307"/>
    </source>
</evidence>
<evidence type="ECO:0000313" key="2">
    <source>
        <dbReference type="EMBL" id="UOT58003.1"/>
    </source>
</evidence>
<accession>A0AAE9H2N2</accession>
<organism evidence="2 3">
    <name type="scientific">Aeromonas phage ZPAH14</name>
    <dbReference type="NCBI Taxonomy" id="2924887"/>
    <lineage>
        <taxon>Viruses</taxon>
        <taxon>Duplodnaviria</taxon>
        <taxon>Heunggongvirae</taxon>
        <taxon>Uroviricota</taxon>
        <taxon>Caudoviricetes</taxon>
        <taxon>Chaseviridae</taxon>
        <taxon>Nefertitivirinae</taxon>
        <taxon>Shantouvirus</taxon>
        <taxon>Shantouvirus ZPAH14</taxon>
    </lineage>
</organism>
<name>A0AAE9H2N2_9CAUD</name>
<dbReference type="EMBL" id="OM810291">
    <property type="protein sequence ID" value="UOT58003.1"/>
    <property type="molecule type" value="Genomic_DNA"/>
</dbReference>
<dbReference type="KEGG" id="vg:77932610"/>
<evidence type="ECO:0000256" key="1">
    <source>
        <dbReference type="SAM" id="Phobius"/>
    </source>
</evidence>
<proteinExistence type="predicted"/>
<feature type="transmembrane region" description="Helical" evidence="1">
    <location>
        <begin position="6"/>
        <end position="28"/>
    </location>
</feature>
<dbReference type="RefSeq" id="YP_010656712.1">
    <property type="nucleotide sequence ID" value="NC_070840.1"/>
</dbReference>
<protein>
    <submittedName>
        <fullName evidence="2">Uncharacterized protein</fullName>
    </submittedName>
</protein>
<reference evidence="2" key="1">
    <citation type="submission" date="2022-02" db="EMBL/GenBank/DDBJ databases">
        <title>The Aeromonas hydrophila phage ZPAH14.</title>
        <authorList>
            <person name="Li J."/>
        </authorList>
    </citation>
    <scope>NUCLEOTIDE SEQUENCE</scope>
</reference>
<dbReference type="Proteomes" id="UP000830307">
    <property type="component" value="Segment"/>
</dbReference>
<keyword evidence="1" id="KW-0812">Transmembrane</keyword>
<keyword evidence="1" id="KW-1133">Transmembrane helix</keyword>
<dbReference type="GeneID" id="77932610"/>
<keyword evidence="3" id="KW-1185">Reference proteome</keyword>
<sequence>MSYLTMPAGIAAIAVFTIIAVLLGLWAFMPRPHWDEGELCDREACMSPAIAAPYGQSALKPFYIMLCMSVEGVCRAVDFQSKNLLAEITPDDWQDFTMRSKFIDGIAEGLTNAYGYNVNPIVFTTPIAHNIMSGIDGIHPCMWVHTKTLMALMYRKPF</sequence>
<keyword evidence="1" id="KW-0472">Membrane</keyword>